<keyword evidence="4" id="KW-1185">Reference proteome</keyword>
<gene>
    <name evidence="3" type="primary">Pebp4</name>
    <name evidence="3" type="ORF">GTO96_0004759</name>
</gene>
<evidence type="ECO:0000313" key="3">
    <source>
        <dbReference type="EMBL" id="KAG2469282.1"/>
    </source>
</evidence>
<dbReference type="InterPro" id="IPR036610">
    <property type="entry name" value="PEBP-like_sf"/>
</dbReference>
<evidence type="ECO:0000256" key="2">
    <source>
        <dbReference type="SAM" id="SignalP"/>
    </source>
</evidence>
<protein>
    <submittedName>
        <fullName evidence="3">PEBP4 protein</fullName>
    </submittedName>
</protein>
<accession>A0A8X7XJP0</accession>
<keyword evidence="2" id="KW-0732">Signal</keyword>
<name>A0A8X7XJP0_POLSE</name>
<organism evidence="3 4">
    <name type="scientific">Polypterus senegalus</name>
    <name type="common">Senegal bichir</name>
    <dbReference type="NCBI Taxonomy" id="55291"/>
    <lineage>
        <taxon>Eukaryota</taxon>
        <taxon>Metazoa</taxon>
        <taxon>Chordata</taxon>
        <taxon>Craniata</taxon>
        <taxon>Vertebrata</taxon>
        <taxon>Euteleostomi</taxon>
        <taxon>Actinopterygii</taxon>
        <taxon>Polypteriformes</taxon>
        <taxon>Polypteridae</taxon>
        <taxon>Polypterus</taxon>
    </lineage>
</organism>
<dbReference type="OrthoDB" id="2506647at2759"/>
<dbReference type="PROSITE" id="PS01220">
    <property type="entry name" value="PBP"/>
    <property type="match status" value="1"/>
</dbReference>
<dbReference type="EMBL" id="JAATIS010000220">
    <property type="protein sequence ID" value="KAG2469282.1"/>
    <property type="molecule type" value="Genomic_DNA"/>
</dbReference>
<proteinExistence type="inferred from homology"/>
<sequence>MKCHMIIFFLILGLCYCFTSNVFAGAPYEDDICIQESLRASDADFCSGGLKVIFPELGDVACSIIPFCHQYRERISHHLGKPKVQLPQANKAKKYVLIMVDPDAPSRNSPTRKFWRHWLVTDIPGSSLLNGLAEGKTLSDYKPPTPQQGTGFHRYQFLVFDQPTDKILQLSPEEEKSLGNWNLEGFIKKFSLGSPLASTQFLTQNSND</sequence>
<evidence type="ECO:0000313" key="4">
    <source>
        <dbReference type="Proteomes" id="UP000886611"/>
    </source>
</evidence>
<feature type="non-terminal residue" evidence="3">
    <location>
        <position position="1"/>
    </location>
</feature>
<dbReference type="PANTHER" id="PTHR11362">
    <property type="entry name" value="PHOSPHATIDYLETHANOLAMINE-BINDING PROTEIN"/>
    <property type="match status" value="1"/>
</dbReference>
<dbReference type="Gene3D" id="3.90.280.10">
    <property type="entry name" value="PEBP-like"/>
    <property type="match status" value="1"/>
</dbReference>
<dbReference type="InterPro" id="IPR035810">
    <property type="entry name" value="PEBP_euk"/>
</dbReference>
<dbReference type="SUPFAM" id="SSF49777">
    <property type="entry name" value="PEBP-like"/>
    <property type="match status" value="1"/>
</dbReference>
<dbReference type="Pfam" id="PF01161">
    <property type="entry name" value="PBP"/>
    <property type="match status" value="1"/>
</dbReference>
<dbReference type="AlphaFoldDB" id="A0A8X7XJP0"/>
<feature type="non-terminal residue" evidence="3">
    <location>
        <position position="208"/>
    </location>
</feature>
<comment type="similarity">
    <text evidence="1">Belongs to the phosphatidylethanolamine-binding protein family.</text>
</comment>
<dbReference type="Proteomes" id="UP000886611">
    <property type="component" value="Unassembled WGS sequence"/>
</dbReference>
<dbReference type="InterPro" id="IPR008914">
    <property type="entry name" value="PEBP"/>
</dbReference>
<dbReference type="PANTHER" id="PTHR11362:SF82">
    <property type="entry name" value="PHOSPHATIDYLETHANOLAMINE-BINDING PROTEIN 4"/>
    <property type="match status" value="1"/>
</dbReference>
<comment type="caution">
    <text evidence="3">The sequence shown here is derived from an EMBL/GenBank/DDBJ whole genome shotgun (WGS) entry which is preliminary data.</text>
</comment>
<feature type="signal peptide" evidence="2">
    <location>
        <begin position="1"/>
        <end position="17"/>
    </location>
</feature>
<dbReference type="InterPro" id="IPR001858">
    <property type="entry name" value="Phosphatidylethanolamine-bd_CS"/>
</dbReference>
<dbReference type="CDD" id="cd00866">
    <property type="entry name" value="PEBP_euk"/>
    <property type="match status" value="1"/>
</dbReference>
<feature type="chain" id="PRO_5036462645" evidence="2">
    <location>
        <begin position="18"/>
        <end position="208"/>
    </location>
</feature>
<reference evidence="3 4" key="1">
    <citation type="journal article" date="2021" name="Cell">
        <title>Tracing the genetic footprints of vertebrate landing in non-teleost ray-finned fishes.</title>
        <authorList>
            <person name="Bi X."/>
            <person name="Wang K."/>
            <person name="Yang L."/>
            <person name="Pan H."/>
            <person name="Jiang H."/>
            <person name="Wei Q."/>
            <person name="Fang M."/>
            <person name="Yu H."/>
            <person name="Zhu C."/>
            <person name="Cai Y."/>
            <person name="He Y."/>
            <person name="Gan X."/>
            <person name="Zeng H."/>
            <person name="Yu D."/>
            <person name="Zhu Y."/>
            <person name="Jiang H."/>
            <person name="Qiu Q."/>
            <person name="Yang H."/>
            <person name="Zhang Y.E."/>
            <person name="Wang W."/>
            <person name="Zhu M."/>
            <person name="He S."/>
            <person name="Zhang G."/>
        </authorList>
    </citation>
    <scope>NUCLEOTIDE SEQUENCE [LARGE SCALE GENOMIC DNA]</scope>
    <source>
        <strain evidence="3">Bchr_013</strain>
    </source>
</reference>
<evidence type="ECO:0000256" key="1">
    <source>
        <dbReference type="ARBA" id="ARBA00007091"/>
    </source>
</evidence>